<dbReference type="eggNOG" id="COG1295">
    <property type="taxonomic scope" value="Bacteria"/>
</dbReference>
<evidence type="ECO:0000256" key="6">
    <source>
        <dbReference type="SAM" id="Phobius"/>
    </source>
</evidence>
<dbReference type="OrthoDB" id="4127374at2"/>
<reference evidence="7 8" key="1">
    <citation type="submission" date="2013-01" db="EMBL/GenBank/DDBJ databases">
        <title>Whole genome shotgun sequence of Gordonia soli NBRC 108243.</title>
        <authorList>
            <person name="Isaki-Nakamura S."/>
            <person name="Hosoyama A."/>
            <person name="Tsuchikane K."/>
            <person name="Ando Y."/>
            <person name="Baba S."/>
            <person name="Ohji S."/>
            <person name="Hamada M."/>
            <person name="Tamura T."/>
            <person name="Yamazoe A."/>
            <person name="Yamazaki S."/>
            <person name="Fujita N."/>
        </authorList>
    </citation>
    <scope>NUCLEOTIDE SEQUENCE [LARGE SCALE GENOMIC DNA]</scope>
    <source>
        <strain evidence="7 8">NBRC 108243</strain>
    </source>
</reference>
<keyword evidence="3 6" id="KW-0812">Transmembrane</keyword>
<proteinExistence type="predicted"/>
<feature type="transmembrane region" description="Helical" evidence="6">
    <location>
        <begin position="262"/>
        <end position="281"/>
    </location>
</feature>
<keyword evidence="5 6" id="KW-0472">Membrane</keyword>
<dbReference type="EMBL" id="BANX01000028">
    <property type="protein sequence ID" value="GAC69834.1"/>
    <property type="molecule type" value="Genomic_DNA"/>
</dbReference>
<feature type="transmembrane region" description="Helical" evidence="6">
    <location>
        <begin position="196"/>
        <end position="222"/>
    </location>
</feature>
<feature type="transmembrane region" description="Helical" evidence="6">
    <location>
        <begin position="113"/>
        <end position="133"/>
    </location>
</feature>
<evidence type="ECO:0000256" key="3">
    <source>
        <dbReference type="ARBA" id="ARBA00022692"/>
    </source>
</evidence>
<evidence type="ECO:0000256" key="5">
    <source>
        <dbReference type="ARBA" id="ARBA00023136"/>
    </source>
</evidence>
<dbReference type="Pfam" id="PF03631">
    <property type="entry name" value="Virul_fac_BrkB"/>
    <property type="match status" value="1"/>
</dbReference>
<feature type="transmembrane region" description="Helical" evidence="6">
    <location>
        <begin position="331"/>
        <end position="351"/>
    </location>
</feature>
<sequence length="353" mass="37716">MSSAIDSAKKTVDEGTARFADARQRWPWLDHLMNTVQRYNDRRGNVYAAAISFNGILALVPIVMVIFALAAFVLANQPDLIAQLKDAVVKAMPEGLDTQIDDLIDSAIDSRTAVGIVGLLGAAFTGIGWISGVRVGFTEMYGGRVERNAVMSKVWDLVTFLVLGLAFAVTLGLTALGNSGLVHRLLSWVGLDDASWAPILIRIVSILVSVLASWLLFTFVLARLPLVPLPYRNTLKAGLVVAIAFEIVKTVGGIYLKSVLGSPAGIAFGPIIGIMVFAYLASRIVLYASAWCATDPLNAEYQVIEETDGDIERGPVTIAPAYDVHPVPKPATLAAAAGFGAALSAILAWLLRR</sequence>
<evidence type="ECO:0000256" key="4">
    <source>
        <dbReference type="ARBA" id="ARBA00022989"/>
    </source>
</evidence>
<organism evidence="7 8">
    <name type="scientific">Gordonia soli NBRC 108243</name>
    <dbReference type="NCBI Taxonomy" id="1223545"/>
    <lineage>
        <taxon>Bacteria</taxon>
        <taxon>Bacillati</taxon>
        <taxon>Actinomycetota</taxon>
        <taxon>Actinomycetes</taxon>
        <taxon>Mycobacteriales</taxon>
        <taxon>Gordoniaceae</taxon>
        <taxon>Gordonia</taxon>
    </lineage>
</organism>
<dbReference type="PANTHER" id="PTHR30213">
    <property type="entry name" value="INNER MEMBRANE PROTEIN YHJD"/>
    <property type="match status" value="1"/>
</dbReference>
<feature type="transmembrane region" description="Helical" evidence="6">
    <location>
        <begin position="154"/>
        <end position="176"/>
    </location>
</feature>
<evidence type="ECO:0000313" key="8">
    <source>
        <dbReference type="Proteomes" id="UP000011666"/>
    </source>
</evidence>
<evidence type="ECO:0000256" key="1">
    <source>
        <dbReference type="ARBA" id="ARBA00004651"/>
    </source>
</evidence>
<dbReference type="PANTHER" id="PTHR30213:SF1">
    <property type="entry name" value="INNER MEMBRANE PROTEIN YHJD"/>
    <property type="match status" value="1"/>
</dbReference>
<keyword evidence="4 6" id="KW-1133">Transmembrane helix</keyword>
<feature type="transmembrane region" description="Helical" evidence="6">
    <location>
        <begin position="46"/>
        <end position="75"/>
    </location>
</feature>
<dbReference type="Proteomes" id="UP000011666">
    <property type="component" value="Unassembled WGS sequence"/>
</dbReference>
<evidence type="ECO:0000256" key="2">
    <source>
        <dbReference type="ARBA" id="ARBA00022475"/>
    </source>
</evidence>
<keyword evidence="8" id="KW-1185">Reference proteome</keyword>
<protein>
    <submittedName>
        <fullName evidence="7">Putative ribonuclease</fullName>
    </submittedName>
</protein>
<dbReference type="AlphaFoldDB" id="M0QN54"/>
<comment type="caution">
    <text evidence="7">The sequence shown here is derived from an EMBL/GenBank/DDBJ whole genome shotgun (WGS) entry which is preliminary data.</text>
</comment>
<evidence type="ECO:0000313" key="7">
    <source>
        <dbReference type="EMBL" id="GAC69834.1"/>
    </source>
</evidence>
<comment type="subcellular location">
    <subcellularLocation>
        <location evidence="1">Cell membrane</location>
        <topology evidence="1">Multi-pass membrane protein</topology>
    </subcellularLocation>
</comment>
<dbReference type="GO" id="GO:0005886">
    <property type="term" value="C:plasma membrane"/>
    <property type="evidence" value="ECO:0007669"/>
    <property type="project" value="UniProtKB-SubCell"/>
</dbReference>
<name>M0QN54_9ACTN</name>
<gene>
    <name evidence="7" type="ORF">GS4_28_00830</name>
</gene>
<dbReference type="InterPro" id="IPR017039">
    <property type="entry name" value="Virul_fac_BrkB"/>
</dbReference>
<dbReference type="STRING" id="1223545.GS4_28_00830"/>
<keyword evidence="2" id="KW-1003">Cell membrane</keyword>
<dbReference type="RefSeq" id="WP_007623276.1">
    <property type="nucleotide sequence ID" value="NZ_BANX01000028.1"/>
</dbReference>
<accession>M0QN54</accession>